<feature type="compositionally biased region" description="Polar residues" evidence="1">
    <location>
        <begin position="405"/>
        <end position="420"/>
    </location>
</feature>
<name>A0A086T5M6_HAPC1</name>
<evidence type="ECO:0000313" key="2">
    <source>
        <dbReference type="EMBL" id="KFH44658.1"/>
    </source>
</evidence>
<proteinExistence type="predicted"/>
<feature type="compositionally biased region" description="Low complexity" evidence="1">
    <location>
        <begin position="207"/>
        <end position="219"/>
    </location>
</feature>
<feature type="compositionally biased region" description="Basic and acidic residues" evidence="1">
    <location>
        <begin position="102"/>
        <end position="122"/>
    </location>
</feature>
<accession>A0A086T5M6</accession>
<feature type="compositionally biased region" description="Polar residues" evidence="1">
    <location>
        <begin position="19"/>
        <end position="30"/>
    </location>
</feature>
<dbReference type="AlphaFoldDB" id="A0A086T5M6"/>
<evidence type="ECO:0000256" key="1">
    <source>
        <dbReference type="SAM" id="MobiDB-lite"/>
    </source>
</evidence>
<protein>
    <submittedName>
        <fullName evidence="2">Uncharacterized protein</fullName>
    </submittedName>
</protein>
<feature type="compositionally biased region" description="Basic and acidic residues" evidence="1">
    <location>
        <begin position="309"/>
        <end position="329"/>
    </location>
</feature>
<gene>
    <name evidence="2" type="ORF">ACRE_045040</name>
</gene>
<dbReference type="EMBL" id="JPKY01000044">
    <property type="protein sequence ID" value="KFH44658.1"/>
    <property type="molecule type" value="Genomic_DNA"/>
</dbReference>
<dbReference type="HOGENOM" id="CLU_054057_0_0_1"/>
<reference evidence="3" key="1">
    <citation type="journal article" date="2014" name="Genome Announc.">
        <title>Genome sequence and annotation of Acremonium chrysogenum, producer of the beta-lactam antibiotic cephalosporin C.</title>
        <authorList>
            <person name="Terfehr D."/>
            <person name="Dahlmann T.A."/>
            <person name="Specht T."/>
            <person name="Zadra I."/>
            <person name="Kuernsteiner H."/>
            <person name="Kueck U."/>
        </authorList>
    </citation>
    <scope>NUCLEOTIDE SEQUENCE [LARGE SCALE GENOMIC DNA]</scope>
    <source>
        <strain evidence="3">ATCC 11550 / CBS 779.69 / DSM 880 / IAM 14645 / JCM 23072 / IMI 49137</strain>
    </source>
</reference>
<feature type="region of interest" description="Disordered" evidence="1">
    <location>
        <begin position="1"/>
        <end position="420"/>
    </location>
</feature>
<feature type="compositionally biased region" description="Low complexity" evidence="1">
    <location>
        <begin position="261"/>
        <end position="278"/>
    </location>
</feature>
<organism evidence="2 3">
    <name type="scientific">Hapsidospora chrysogenum (strain ATCC 11550 / CBS 779.69 / DSM 880 / IAM 14645 / JCM 23072 / IMI 49137)</name>
    <name type="common">Acremonium chrysogenum</name>
    <dbReference type="NCBI Taxonomy" id="857340"/>
    <lineage>
        <taxon>Eukaryota</taxon>
        <taxon>Fungi</taxon>
        <taxon>Dikarya</taxon>
        <taxon>Ascomycota</taxon>
        <taxon>Pezizomycotina</taxon>
        <taxon>Sordariomycetes</taxon>
        <taxon>Hypocreomycetidae</taxon>
        <taxon>Hypocreales</taxon>
        <taxon>Bionectriaceae</taxon>
        <taxon>Hapsidospora</taxon>
    </lineage>
</organism>
<feature type="compositionally biased region" description="Pro residues" evidence="1">
    <location>
        <begin position="123"/>
        <end position="133"/>
    </location>
</feature>
<keyword evidence="3" id="KW-1185">Reference proteome</keyword>
<feature type="compositionally biased region" description="Polar residues" evidence="1">
    <location>
        <begin position="158"/>
        <end position="174"/>
    </location>
</feature>
<comment type="caution">
    <text evidence="2">The sequence shown here is derived from an EMBL/GenBank/DDBJ whole genome shotgun (WGS) entry which is preliminary data.</text>
</comment>
<feature type="compositionally biased region" description="Basic and acidic residues" evidence="1">
    <location>
        <begin position="37"/>
        <end position="54"/>
    </location>
</feature>
<dbReference type="Proteomes" id="UP000029964">
    <property type="component" value="Unassembled WGS sequence"/>
</dbReference>
<sequence>MAPPRASRNPRPPSRSRFQEGSMNDRTSTVPPVRFIGPDDRMSLEERKRPDVIDTIRPVVSEDVATSAPPPLQQQQQQQQTGTLGKRGSKQFLGQVWGGVMEKLRIKRDPAPEKKQQQRKDMPAPPPPPPPAGDRPSRDDVYANYQQLVNSGFFASHAIQSTRQPGPTRPSTSAGHHPSSPACAAPPQPPPLWPLHQPPARPTRNHPSSPIQSPTSASSRGTKRAVDPNADDDNDDDEDHPKSHKKLRKTASATRNLAIPRVRSSSRLAAARRSVSAANAPQREPNKLTKRVLGLQAPPPPPPARGSSAKRDGGSRTFGLERPRLHGGDGSRSGAAAAAAAAAALVSAGTGDRVLRPRRSAAEPLRVRPDANRGIPSVPDIPAKFTYGEDRENAGPWRGLRRNHANSFYNSTSGGSAIGR</sequence>
<feature type="compositionally biased region" description="Pro residues" evidence="1">
    <location>
        <begin position="184"/>
        <end position="201"/>
    </location>
</feature>
<dbReference type="OrthoDB" id="5226996at2759"/>
<feature type="compositionally biased region" description="Low complexity" evidence="1">
    <location>
        <begin position="335"/>
        <end position="344"/>
    </location>
</feature>
<evidence type="ECO:0000313" key="3">
    <source>
        <dbReference type="Proteomes" id="UP000029964"/>
    </source>
</evidence>
<feature type="compositionally biased region" description="Acidic residues" evidence="1">
    <location>
        <begin position="229"/>
        <end position="238"/>
    </location>
</feature>